<dbReference type="Proteomes" id="UP001143309">
    <property type="component" value="Unassembled WGS sequence"/>
</dbReference>
<gene>
    <name evidence="3" type="ORF">GCM10008174_27700</name>
</gene>
<feature type="compositionally biased region" description="Acidic residues" evidence="1">
    <location>
        <begin position="97"/>
        <end position="108"/>
    </location>
</feature>
<organism evidence="3 4">
    <name type="scientific">Methylopila turkensis</name>
    <dbReference type="NCBI Taxonomy" id="1437816"/>
    <lineage>
        <taxon>Bacteria</taxon>
        <taxon>Pseudomonadati</taxon>
        <taxon>Pseudomonadota</taxon>
        <taxon>Alphaproteobacteria</taxon>
        <taxon>Hyphomicrobiales</taxon>
        <taxon>Methylopilaceae</taxon>
        <taxon>Methylopila</taxon>
    </lineage>
</organism>
<comment type="caution">
    <text evidence="3">The sequence shown here is derived from an EMBL/GenBank/DDBJ whole genome shotgun (WGS) entry which is preliminary data.</text>
</comment>
<feature type="signal peptide" evidence="2">
    <location>
        <begin position="1"/>
        <end position="32"/>
    </location>
</feature>
<reference evidence="3" key="2">
    <citation type="submission" date="2023-01" db="EMBL/GenBank/DDBJ databases">
        <authorList>
            <person name="Sun Q."/>
            <person name="Evtushenko L."/>
        </authorList>
    </citation>
    <scope>NUCLEOTIDE SEQUENCE</scope>
    <source>
        <strain evidence="3">VKM B-2748</strain>
    </source>
</reference>
<evidence type="ECO:0000256" key="2">
    <source>
        <dbReference type="SAM" id="SignalP"/>
    </source>
</evidence>
<feature type="region of interest" description="Disordered" evidence="1">
    <location>
        <begin position="79"/>
        <end position="109"/>
    </location>
</feature>
<dbReference type="RefSeq" id="WP_271201501.1">
    <property type="nucleotide sequence ID" value="NZ_BSFL01000003.1"/>
</dbReference>
<evidence type="ECO:0000256" key="1">
    <source>
        <dbReference type="SAM" id="MobiDB-lite"/>
    </source>
</evidence>
<accession>A0A9W6JRH9</accession>
<evidence type="ECO:0000313" key="3">
    <source>
        <dbReference type="EMBL" id="GLK81029.1"/>
    </source>
</evidence>
<dbReference type="EMBL" id="BSFL01000003">
    <property type="protein sequence ID" value="GLK81029.1"/>
    <property type="molecule type" value="Genomic_DNA"/>
</dbReference>
<dbReference type="AlphaFoldDB" id="A0A9W6JRH9"/>
<keyword evidence="4" id="KW-1185">Reference proteome</keyword>
<dbReference type="Gene3D" id="1.20.58.90">
    <property type="match status" value="1"/>
</dbReference>
<reference evidence="3" key="1">
    <citation type="journal article" date="2014" name="Int. J. Syst. Evol. Microbiol.">
        <title>Complete genome sequence of Corynebacterium casei LMG S-19264T (=DSM 44701T), isolated from a smear-ripened cheese.</title>
        <authorList>
            <consortium name="US DOE Joint Genome Institute (JGI-PGF)"/>
            <person name="Walter F."/>
            <person name="Albersmeier A."/>
            <person name="Kalinowski J."/>
            <person name="Ruckert C."/>
        </authorList>
    </citation>
    <scope>NUCLEOTIDE SEQUENCE</scope>
    <source>
        <strain evidence="3">VKM B-2748</strain>
    </source>
</reference>
<sequence>MLSAPSRRALSALAVALLAVAAPAALATSAVAQDQSAPAPDSEANPAEIEPKQIKLTPALVEAFLAAWPEFETLREKLTAQTPAAKAQESNPKDAPESDEAEVGEAEDPVGALAGYLDKPEAKAEIDAVLKKHNFATYSDWADTAQSVLLAFGASDPEGGETDLASEKRKVQTEIENDGALSDEEKQAALKDLDEQFAALESFQPLPGNVDVVKPYVDKVKALFGEDQN</sequence>
<feature type="chain" id="PRO_5040944365" evidence="2">
    <location>
        <begin position="33"/>
        <end position="229"/>
    </location>
</feature>
<proteinExistence type="predicted"/>
<name>A0A9W6JRH9_9HYPH</name>
<keyword evidence="2" id="KW-0732">Signal</keyword>
<evidence type="ECO:0000313" key="4">
    <source>
        <dbReference type="Proteomes" id="UP001143309"/>
    </source>
</evidence>
<protein>
    <submittedName>
        <fullName evidence="3">Uncharacterized protein</fullName>
    </submittedName>
</protein>
<feature type="region of interest" description="Disordered" evidence="1">
    <location>
        <begin position="29"/>
        <end position="51"/>
    </location>
</feature>